<dbReference type="PANTHER" id="PTHR12843">
    <property type="entry name" value="PROTEIN-LYSINE N-METHYLTRANSFERASE METTL10"/>
    <property type="match status" value="1"/>
</dbReference>
<name>A0A087TJE0_STEMI</name>
<dbReference type="GO" id="GO:0032259">
    <property type="term" value="P:methylation"/>
    <property type="evidence" value="ECO:0007669"/>
    <property type="project" value="UniProtKB-KW"/>
</dbReference>
<sequence length="138" mass="15297">MAKVGFEDLTGIDYAIEAIELAKCIAKNNNVDINLKALDFLNSSEPSNSGILNQTFDIIIDKGTYDAVCLNPTNVTEKRQQYLKQVQQLLSTEGFFLLFSCNWTKEELLSSFIGFKLYDEIKIPSIGFGGKTGQTVTA</sequence>
<dbReference type="OMA" id="RIVYWES"/>
<keyword evidence="2" id="KW-0489">Methyltransferase</keyword>
<evidence type="ECO:0000313" key="3">
    <source>
        <dbReference type="Proteomes" id="UP000054359"/>
    </source>
</evidence>
<dbReference type="InterPro" id="IPR029063">
    <property type="entry name" value="SAM-dependent_MTases_sf"/>
</dbReference>
<dbReference type="GO" id="GO:0005737">
    <property type="term" value="C:cytoplasm"/>
    <property type="evidence" value="ECO:0007669"/>
    <property type="project" value="TreeGrafter"/>
</dbReference>
<dbReference type="OrthoDB" id="540004at2759"/>
<gene>
    <name evidence="2" type="ORF">X975_02034</name>
</gene>
<organism evidence="2 3">
    <name type="scientific">Stegodyphus mimosarum</name>
    <name type="common">African social velvet spider</name>
    <dbReference type="NCBI Taxonomy" id="407821"/>
    <lineage>
        <taxon>Eukaryota</taxon>
        <taxon>Metazoa</taxon>
        <taxon>Ecdysozoa</taxon>
        <taxon>Arthropoda</taxon>
        <taxon>Chelicerata</taxon>
        <taxon>Arachnida</taxon>
        <taxon>Araneae</taxon>
        <taxon>Araneomorphae</taxon>
        <taxon>Entelegynae</taxon>
        <taxon>Eresoidea</taxon>
        <taxon>Eresidae</taxon>
        <taxon>Stegodyphus</taxon>
    </lineage>
</organism>
<evidence type="ECO:0000313" key="2">
    <source>
        <dbReference type="EMBL" id="KFM65229.1"/>
    </source>
</evidence>
<dbReference type="PANTHER" id="PTHR12843:SF5">
    <property type="entry name" value="EEF1A LYSINE METHYLTRANSFERASE 2"/>
    <property type="match status" value="1"/>
</dbReference>
<reference evidence="2 3" key="1">
    <citation type="submission" date="2013-11" db="EMBL/GenBank/DDBJ databases">
        <title>Genome sequencing of Stegodyphus mimosarum.</title>
        <authorList>
            <person name="Bechsgaard J."/>
        </authorList>
    </citation>
    <scope>NUCLEOTIDE SEQUENCE [LARGE SCALE GENOMIC DNA]</scope>
</reference>
<dbReference type="SUPFAM" id="SSF53335">
    <property type="entry name" value="S-adenosyl-L-methionine-dependent methyltransferases"/>
    <property type="match status" value="1"/>
</dbReference>
<dbReference type="Pfam" id="PF13847">
    <property type="entry name" value="Methyltransf_31"/>
    <property type="match status" value="1"/>
</dbReference>
<dbReference type="STRING" id="407821.A0A087TJE0"/>
<feature type="domain" description="Methyltransferase" evidence="1">
    <location>
        <begin position="8"/>
        <end position="109"/>
    </location>
</feature>
<keyword evidence="2" id="KW-0808">Transferase</keyword>
<dbReference type="GO" id="GO:0016279">
    <property type="term" value="F:protein-lysine N-methyltransferase activity"/>
    <property type="evidence" value="ECO:0007669"/>
    <property type="project" value="TreeGrafter"/>
</dbReference>
<keyword evidence="3" id="KW-1185">Reference proteome</keyword>
<dbReference type="InterPro" id="IPR025714">
    <property type="entry name" value="Methyltranfer_dom"/>
</dbReference>
<feature type="non-terminal residue" evidence="2">
    <location>
        <position position="138"/>
    </location>
</feature>
<accession>A0A087TJE0</accession>
<protein>
    <submittedName>
        <fullName evidence="2">Methyltransferase-like protein 10</fullName>
    </submittedName>
</protein>
<dbReference type="Gene3D" id="3.40.50.150">
    <property type="entry name" value="Vaccinia Virus protein VP39"/>
    <property type="match status" value="1"/>
</dbReference>
<dbReference type="EMBL" id="KK115489">
    <property type="protein sequence ID" value="KFM65229.1"/>
    <property type="molecule type" value="Genomic_DNA"/>
</dbReference>
<evidence type="ECO:0000259" key="1">
    <source>
        <dbReference type="Pfam" id="PF13847"/>
    </source>
</evidence>
<dbReference type="Proteomes" id="UP000054359">
    <property type="component" value="Unassembled WGS sequence"/>
</dbReference>
<proteinExistence type="predicted"/>
<dbReference type="AlphaFoldDB" id="A0A087TJE0"/>